<dbReference type="AlphaFoldDB" id="A0A1M7DUX0"/>
<reference evidence="2" key="1">
    <citation type="submission" date="2016-11" db="EMBL/GenBank/DDBJ databases">
        <authorList>
            <person name="Varghese N."/>
            <person name="Submissions S."/>
        </authorList>
    </citation>
    <scope>NUCLEOTIDE SEQUENCE [LARGE SCALE GENOMIC DNA]</scope>
    <source>
        <strain evidence="2">DSM 24724</strain>
    </source>
</reference>
<dbReference type="EMBL" id="FRBT01000002">
    <property type="protein sequence ID" value="SHL83260.1"/>
    <property type="molecule type" value="Genomic_DNA"/>
</dbReference>
<sequence length="294" mass="35009">MNSPNTLLSFYFNMLFVNSIQSVRESFNRNSTFQKNGYSYIQEYNYYMKEEMVDDNGTNPIFVIDIIKIEDFLDKLMTFENKSIYKNIESEILKKPGVVNNVAYLKGINDDIELLLKRVIKLEDADINLVEKKLIEIIILIKDRFPTLIEYHNVFKYLIKETDITFFRDKDLKYSFYISLYEMAYTLNIIDDSEIKEIDFINAFTSSNPELLENKIRFFCNNYVAGYFLESLKPFFYEFNHTKVELSKVFLNKQNKPFKGNDIYVSLSRGKDKIDIEKSRIDKYISNLKKEYLK</sequence>
<dbReference type="STRING" id="946677.SAMN05444484_102735"/>
<organism evidence="1 2">
    <name type="scientific">Flavobacterium chilense</name>
    <dbReference type="NCBI Taxonomy" id="946677"/>
    <lineage>
        <taxon>Bacteria</taxon>
        <taxon>Pseudomonadati</taxon>
        <taxon>Bacteroidota</taxon>
        <taxon>Flavobacteriia</taxon>
        <taxon>Flavobacteriales</taxon>
        <taxon>Flavobacteriaceae</taxon>
        <taxon>Flavobacterium</taxon>
    </lineage>
</organism>
<proteinExistence type="predicted"/>
<evidence type="ECO:0000313" key="1">
    <source>
        <dbReference type="EMBL" id="SHL83260.1"/>
    </source>
</evidence>
<dbReference type="RefSeq" id="WP_068842162.1">
    <property type="nucleotide sequence ID" value="NZ_FRBT01000002.1"/>
</dbReference>
<protein>
    <submittedName>
        <fullName evidence="1">Uncharacterized protein</fullName>
    </submittedName>
</protein>
<accession>A0A1M7DUX0</accession>
<name>A0A1M7DUX0_9FLAO</name>
<keyword evidence="2" id="KW-1185">Reference proteome</keyword>
<dbReference type="Proteomes" id="UP000184028">
    <property type="component" value="Unassembled WGS sequence"/>
</dbReference>
<gene>
    <name evidence="1" type="ORF">SAMN05444484_102735</name>
</gene>
<evidence type="ECO:0000313" key="2">
    <source>
        <dbReference type="Proteomes" id="UP000184028"/>
    </source>
</evidence>
<dbReference type="OrthoDB" id="1317966at2"/>